<dbReference type="GeneID" id="18818474"/>
<proteinExistence type="predicted"/>
<dbReference type="KEGG" id="sla:SERLADRAFT_462996"/>
<keyword evidence="1" id="KW-1133">Transmembrane helix</keyword>
<protein>
    <recommendedName>
        <fullName evidence="3">Ubiquitin 3 binding protein But2 C-terminal domain-containing protein</fullName>
    </recommendedName>
</protein>
<sequence>MHNPREESIALLDEHDNFRVSEDDGAIQSSAVVLRKLKAQRYVTIALLAFSLLDVLVFLYVARLLASSSDTAFENLEFRNSYIGLEELYRSGNVNASHHDPIINIPRIATQVSNIETHKNFPEGEHQWLSDYGTLLPPDRHLQVSSEIHTIMQFRAVDYGMERCALTLRLPAFDFDRIGTRIDPVVMDDPVQLSVCALDVSSSLNPRTLSWSSRPRCQKQVGTLIARPGEEVKLPEFSCDWASLHTYEIACASESSDCELDVWSNQNATWGIFMYQYQTR</sequence>
<gene>
    <name evidence="2" type="ORF">SERLADRAFT_462996</name>
</gene>
<dbReference type="OrthoDB" id="61113at2759"/>
<accession>F8NR25</accession>
<feature type="transmembrane region" description="Helical" evidence="1">
    <location>
        <begin position="42"/>
        <end position="62"/>
    </location>
</feature>
<dbReference type="EMBL" id="GL945432">
    <property type="protein sequence ID" value="EGO26198.1"/>
    <property type="molecule type" value="Genomic_DNA"/>
</dbReference>
<dbReference type="Proteomes" id="UP000008064">
    <property type="component" value="Unassembled WGS sequence"/>
</dbReference>
<evidence type="ECO:0008006" key="3">
    <source>
        <dbReference type="Google" id="ProtNLM"/>
    </source>
</evidence>
<dbReference type="AlphaFoldDB" id="F8NR25"/>
<evidence type="ECO:0000256" key="1">
    <source>
        <dbReference type="SAM" id="Phobius"/>
    </source>
</evidence>
<dbReference type="RefSeq" id="XP_007316371.1">
    <property type="nucleotide sequence ID" value="XM_007316309.1"/>
</dbReference>
<evidence type="ECO:0000313" key="2">
    <source>
        <dbReference type="EMBL" id="EGO26198.1"/>
    </source>
</evidence>
<dbReference type="HOGENOM" id="CLU_055652_0_0_1"/>
<name>F8NR25_SERL9</name>
<reference evidence="2" key="1">
    <citation type="submission" date="2011-04" db="EMBL/GenBank/DDBJ databases">
        <title>Evolution of plant cell wall degrading machinery underlies the functional diversity of forest fungi.</title>
        <authorList>
            <consortium name="US DOE Joint Genome Institute (JGI-PGF)"/>
            <person name="Eastwood D.C."/>
            <person name="Floudas D."/>
            <person name="Binder M."/>
            <person name="Majcherczyk A."/>
            <person name="Schneider P."/>
            <person name="Aerts A."/>
            <person name="Asiegbu F.O."/>
            <person name="Baker S.E."/>
            <person name="Barry K."/>
            <person name="Bendiksby M."/>
            <person name="Blumentritt M."/>
            <person name="Coutinho P.M."/>
            <person name="Cullen D."/>
            <person name="Cullen D."/>
            <person name="Gathman A."/>
            <person name="Goodell B."/>
            <person name="Henrissat B."/>
            <person name="Ihrmark K."/>
            <person name="Kauserud H."/>
            <person name="Kohler A."/>
            <person name="LaButti K."/>
            <person name="Lapidus A."/>
            <person name="Lavin J.L."/>
            <person name="Lee Y.-H."/>
            <person name="Lindquist E."/>
            <person name="Lilly W."/>
            <person name="Lucas S."/>
            <person name="Morin E."/>
            <person name="Murat C."/>
            <person name="Oguiza J.A."/>
            <person name="Park J."/>
            <person name="Pisabarro A.G."/>
            <person name="Riley R."/>
            <person name="Rosling A."/>
            <person name="Salamov A."/>
            <person name="Schmidt O."/>
            <person name="Schmutz J."/>
            <person name="Skrede I."/>
            <person name="Stenlid J."/>
            <person name="Wiebenga A."/>
            <person name="Xie X."/>
            <person name="Kues U."/>
            <person name="Hibbett D.S."/>
            <person name="Hoffmeister D."/>
            <person name="Hogberg N."/>
            <person name="Martin F."/>
            <person name="Grigoriev I.V."/>
            <person name="Watkinson S.C."/>
        </authorList>
    </citation>
    <scope>NUCLEOTIDE SEQUENCE</scope>
    <source>
        <strain evidence="2">S7.9</strain>
    </source>
</reference>
<keyword evidence="1" id="KW-0812">Transmembrane</keyword>
<organism>
    <name type="scientific">Serpula lacrymans var. lacrymans (strain S7.9)</name>
    <name type="common">Dry rot fungus</name>
    <dbReference type="NCBI Taxonomy" id="578457"/>
    <lineage>
        <taxon>Eukaryota</taxon>
        <taxon>Fungi</taxon>
        <taxon>Dikarya</taxon>
        <taxon>Basidiomycota</taxon>
        <taxon>Agaricomycotina</taxon>
        <taxon>Agaricomycetes</taxon>
        <taxon>Agaricomycetidae</taxon>
        <taxon>Boletales</taxon>
        <taxon>Coniophorineae</taxon>
        <taxon>Serpulaceae</taxon>
        <taxon>Serpula</taxon>
    </lineage>
</organism>
<keyword evidence="1" id="KW-0472">Membrane</keyword>